<feature type="domain" description="TIR" evidence="1">
    <location>
        <begin position="8"/>
        <end position="129"/>
    </location>
</feature>
<dbReference type="InterPro" id="IPR035897">
    <property type="entry name" value="Toll_tir_struct_dom_sf"/>
</dbReference>
<dbReference type="PROSITE" id="PS50104">
    <property type="entry name" value="TIR"/>
    <property type="match status" value="1"/>
</dbReference>
<evidence type="ECO:0000313" key="3">
    <source>
        <dbReference type="Proteomes" id="UP001589867"/>
    </source>
</evidence>
<comment type="caution">
    <text evidence="2">The sequence shown here is derived from an EMBL/GenBank/DDBJ whole genome shotgun (WGS) entry which is preliminary data.</text>
</comment>
<protein>
    <submittedName>
        <fullName evidence="2">Toll/interleukin-1 receptor domain-containing protein</fullName>
    </submittedName>
</protein>
<evidence type="ECO:0000259" key="1">
    <source>
        <dbReference type="PROSITE" id="PS50104"/>
    </source>
</evidence>
<dbReference type="SMART" id="SM00255">
    <property type="entry name" value="TIR"/>
    <property type="match status" value="1"/>
</dbReference>
<keyword evidence="2" id="KW-0675">Receptor</keyword>
<name>A0ABV6MFI4_9ACTN</name>
<evidence type="ECO:0000313" key="2">
    <source>
        <dbReference type="EMBL" id="MFC0533324.1"/>
    </source>
</evidence>
<dbReference type="SUPFAM" id="SSF52200">
    <property type="entry name" value="Toll/Interleukin receptor TIR domain"/>
    <property type="match status" value="1"/>
</dbReference>
<keyword evidence="3" id="KW-1185">Reference proteome</keyword>
<dbReference type="Gene3D" id="3.40.50.10140">
    <property type="entry name" value="Toll/interleukin-1 receptor homology (TIR) domain"/>
    <property type="match status" value="1"/>
</dbReference>
<proteinExistence type="predicted"/>
<dbReference type="RefSeq" id="WP_377260776.1">
    <property type="nucleotide sequence ID" value="NZ_JBHLUH010000081.1"/>
</dbReference>
<dbReference type="InterPro" id="IPR000157">
    <property type="entry name" value="TIR_dom"/>
</dbReference>
<dbReference type="EMBL" id="JBHLUH010000081">
    <property type="protein sequence ID" value="MFC0533324.1"/>
    <property type="molecule type" value="Genomic_DNA"/>
</dbReference>
<dbReference type="Proteomes" id="UP001589867">
    <property type="component" value="Unassembled WGS sequence"/>
</dbReference>
<dbReference type="Pfam" id="PF13676">
    <property type="entry name" value="TIR_2"/>
    <property type="match status" value="1"/>
</dbReference>
<accession>A0ABV6MFI4</accession>
<gene>
    <name evidence="2" type="ORF">ACFFIA_37530</name>
</gene>
<organism evidence="2 3">
    <name type="scientific">Phytohabitans kaempferiae</name>
    <dbReference type="NCBI Taxonomy" id="1620943"/>
    <lineage>
        <taxon>Bacteria</taxon>
        <taxon>Bacillati</taxon>
        <taxon>Actinomycetota</taxon>
        <taxon>Actinomycetes</taxon>
        <taxon>Micromonosporales</taxon>
        <taxon>Micromonosporaceae</taxon>
    </lineage>
</organism>
<reference evidence="2 3" key="1">
    <citation type="submission" date="2024-09" db="EMBL/GenBank/DDBJ databases">
        <authorList>
            <person name="Sun Q."/>
            <person name="Mori K."/>
        </authorList>
    </citation>
    <scope>NUCLEOTIDE SEQUENCE [LARGE SCALE GENOMIC DNA]</scope>
    <source>
        <strain evidence="2 3">TBRC 3947</strain>
    </source>
</reference>
<sequence>MSSDDSKFQWDLFISYASEDRNGLVKPLVDTLSEFGLRVWWDQFELKAGDSLTRTIDKGLARSRFGVVIISQAFLQKRWTEYELRGLTARELAGPKVVLPAWFGVEVDDILAYSPPLADKKAIAISSPPVATHILEACVEILEVVNPELLTRLHRRAAYELARRRATKKTVQITELMAAPHRHDTLPRDLVGRIRLIRAALLAVHPLTMDQWLDGFKRDAHPTREVELWERISSACLEIAQYLPLTNEELQSVFRLYLLLSTDMEQDPELPESLEEHRDLLRATFDSNFPVLEIPPPDEDEFGDVASEDLGNVHIENFDDRISPELATRLVERLSNMQASEAPRVD</sequence>